<name>A0AAV5LD23_9ROSI</name>
<evidence type="ECO:0000256" key="6">
    <source>
        <dbReference type="ARBA" id="ARBA00022918"/>
    </source>
</evidence>
<dbReference type="PANTHER" id="PTHR35046">
    <property type="entry name" value="ZINC KNUCKLE (CCHC-TYPE) FAMILY PROTEIN"/>
    <property type="match status" value="1"/>
</dbReference>
<dbReference type="Gene3D" id="3.10.20.370">
    <property type="match status" value="1"/>
</dbReference>
<keyword evidence="2" id="KW-0548">Nucleotidyltransferase</keyword>
<dbReference type="Pfam" id="PF17917">
    <property type="entry name" value="RT_RNaseH"/>
    <property type="match status" value="1"/>
</dbReference>
<dbReference type="Gene3D" id="3.10.10.10">
    <property type="entry name" value="HIV Type 1 Reverse Transcriptase, subunit A, domain 1"/>
    <property type="match status" value="1"/>
</dbReference>
<reference evidence="9 10" key="1">
    <citation type="journal article" date="2021" name="Commun. Biol.">
        <title>The genome of Shorea leprosula (Dipterocarpaceae) highlights the ecological relevance of drought in aseasonal tropical rainforests.</title>
        <authorList>
            <person name="Ng K.K.S."/>
            <person name="Kobayashi M.J."/>
            <person name="Fawcett J.A."/>
            <person name="Hatakeyama M."/>
            <person name="Paape T."/>
            <person name="Ng C.H."/>
            <person name="Ang C.C."/>
            <person name="Tnah L.H."/>
            <person name="Lee C.T."/>
            <person name="Nishiyama T."/>
            <person name="Sese J."/>
            <person name="O'Brien M.J."/>
            <person name="Copetti D."/>
            <person name="Mohd Noor M.I."/>
            <person name="Ong R.C."/>
            <person name="Putra M."/>
            <person name="Sireger I.Z."/>
            <person name="Indrioko S."/>
            <person name="Kosugi Y."/>
            <person name="Izuno A."/>
            <person name="Isagi Y."/>
            <person name="Lee S.L."/>
            <person name="Shimizu K.K."/>
        </authorList>
    </citation>
    <scope>NUCLEOTIDE SEQUENCE [LARGE SCALE GENOMIC DNA]</scope>
    <source>
        <strain evidence="9">214</strain>
    </source>
</reference>
<dbReference type="InterPro" id="IPR036397">
    <property type="entry name" value="RNaseH_sf"/>
</dbReference>
<evidence type="ECO:0000256" key="4">
    <source>
        <dbReference type="ARBA" id="ARBA00022759"/>
    </source>
</evidence>
<comment type="caution">
    <text evidence="9">The sequence shown here is derived from an EMBL/GenBank/DDBJ whole genome shotgun (WGS) entry which is preliminary data.</text>
</comment>
<keyword evidence="3" id="KW-0540">Nuclease</keyword>
<dbReference type="Pfam" id="PF24626">
    <property type="entry name" value="SH3_Tf2-1"/>
    <property type="match status" value="1"/>
</dbReference>
<organism evidence="9 10">
    <name type="scientific">Rubroshorea leprosula</name>
    <dbReference type="NCBI Taxonomy" id="152421"/>
    <lineage>
        <taxon>Eukaryota</taxon>
        <taxon>Viridiplantae</taxon>
        <taxon>Streptophyta</taxon>
        <taxon>Embryophyta</taxon>
        <taxon>Tracheophyta</taxon>
        <taxon>Spermatophyta</taxon>
        <taxon>Magnoliopsida</taxon>
        <taxon>eudicotyledons</taxon>
        <taxon>Gunneridae</taxon>
        <taxon>Pentapetalae</taxon>
        <taxon>rosids</taxon>
        <taxon>malvids</taxon>
        <taxon>Malvales</taxon>
        <taxon>Dipterocarpaceae</taxon>
        <taxon>Rubroshorea</taxon>
    </lineage>
</organism>
<dbReference type="GO" id="GO:0004519">
    <property type="term" value="F:endonuclease activity"/>
    <property type="evidence" value="ECO:0007669"/>
    <property type="project" value="UniProtKB-KW"/>
</dbReference>
<dbReference type="InterPro" id="IPR041373">
    <property type="entry name" value="RT_RNaseH"/>
</dbReference>
<keyword evidence="1" id="KW-0808">Transferase</keyword>
<evidence type="ECO:0000259" key="7">
    <source>
        <dbReference type="Pfam" id="PF17917"/>
    </source>
</evidence>
<feature type="domain" description="Reverse transcriptase RNase H-like" evidence="7">
    <location>
        <begin position="363"/>
        <end position="462"/>
    </location>
</feature>
<evidence type="ECO:0008006" key="11">
    <source>
        <dbReference type="Google" id="ProtNLM"/>
    </source>
</evidence>
<dbReference type="GO" id="GO:0016787">
    <property type="term" value="F:hydrolase activity"/>
    <property type="evidence" value="ECO:0007669"/>
    <property type="project" value="UniProtKB-KW"/>
</dbReference>
<keyword evidence="5" id="KW-0378">Hydrolase</keyword>
<evidence type="ECO:0000256" key="2">
    <source>
        <dbReference type="ARBA" id="ARBA00022695"/>
    </source>
</evidence>
<evidence type="ECO:0000313" key="10">
    <source>
        <dbReference type="Proteomes" id="UP001054252"/>
    </source>
</evidence>
<dbReference type="Proteomes" id="UP001054252">
    <property type="component" value="Unassembled WGS sequence"/>
</dbReference>
<dbReference type="SUPFAM" id="SSF56672">
    <property type="entry name" value="DNA/RNA polymerases"/>
    <property type="match status" value="1"/>
</dbReference>
<proteinExistence type="predicted"/>
<evidence type="ECO:0000259" key="8">
    <source>
        <dbReference type="Pfam" id="PF24626"/>
    </source>
</evidence>
<gene>
    <name evidence="9" type="ORF">SLEP1_g43457</name>
</gene>
<dbReference type="Gene3D" id="3.30.420.10">
    <property type="entry name" value="Ribonuclease H-like superfamily/Ribonuclease H"/>
    <property type="match status" value="1"/>
</dbReference>
<evidence type="ECO:0000256" key="1">
    <source>
        <dbReference type="ARBA" id="ARBA00022679"/>
    </source>
</evidence>
<sequence>MRLAAHNDLSEIKSQQVARYLDRLRPALREKIGIQMIHDVSEAKNVALKAKRVEQEKRVKANDKYRQNYDGASPGVEKAQVSLDQNKAAIKLPIGKSTRKRAIVEPVAPKTQNTNPYARPILGKCYKCNQKLKPKAAPMEEGKAFLTMAYSGKRFLEECKETKEIHMLLVKKLPSDEKDIQHHIDLIPEASLPNLLHYRMSPKENEILREKVEELLEKGLIRESMSPCVVPTLLTPKKDGSWRMCVDSRAINKITVGYKFPIPRLDDMLDQYMELLCSPNLISEVATTKFGLDQEKNGKLHLRHEMACMTGCLERIHVDEEKIRAIQDWPTPKTVEEGEEEEASFALIKQKLCIAPILALPSFDKLFEVECDACGVGIVAVLFQEKKHVAYFSEKLSDARKKWTTYDKEFYAMVRALKTWEHYLFGKEFVLYFDHQALKYLSSQKKITSDLHARWSAFLQKFPFKLVHKSRSANKVAYALSRHAALLTLFKGEIVGFEELKDLYSEDPYFHEVWMKLQKHDGQAESLNRTLSNMIRSICGDRPKQWDFALAQAKSAYNSAVHSTTWIQEEIRQKFEATNVKYKKVADKHRKESFFEEGELVMVFLCKERFPMGTYNKLKPKKYGPYKILKKINNNAYVVDLPESMGISHTFNVADIFPYFASTETMYPKLIDNSRSSFSQVGETNIDLGSGTCPKSLGQVVGKN</sequence>
<dbReference type="InterPro" id="IPR056924">
    <property type="entry name" value="SH3_Tf2-1"/>
</dbReference>
<evidence type="ECO:0000256" key="3">
    <source>
        <dbReference type="ARBA" id="ARBA00022722"/>
    </source>
</evidence>
<keyword evidence="4" id="KW-0255">Endonuclease</keyword>
<dbReference type="CDD" id="cd09274">
    <property type="entry name" value="RNase_HI_RT_Ty3"/>
    <property type="match status" value="1"/>
</dbReference>
<keyword evidence="6" id="KW-0695">RNA-directed DNA polymerase</keyword>
<evidence type="ECO:0000256" key="5">
    <source>
        <dbReference type="ARBA" id="ARBA00022801"/>
    </source>
</evidence>
<evidence type="ECO:0000313" key="9">
    <source>
        <dbReference type="EMBL" id="GKV35153.1"/>
    </source>
</evidence>
<dbReference type="GO" id="GO:0003964">
    <property type="term" value="F:RNA-directed DNA polymerase activity"/>
    <property type="evidence" value="ECO:0007669"/>
    <property type="project" value="UniProtKB-KW"/>
</dbReference>
<dbReference type="AlphaFoldDB" id="A0AAV5LD23"/>
<accession>A0AAV5LD23</accession>
<dbReference type="InterPro" id="IPR012337">
    <property type="entry name" value="RNaseH-like_sf"/>
</dbReference>
<dbReference type="PANTHER" id="PTHR35046:SF18">
    <property type="entry name" value="RNA-DIRECTED DNA POLYMERASE"/>
    <property type="match status" value="1"/>
</dbReference>
<keyword evidence="10" id="KW-1185">Reference proteome</keyword>
<dbReference type="GO" id="GO:0003676">
    <property type="term" value="F:nucleic acid binding"/>
    <property type="evidence" value="ECO:0007669"/>
    <property type="project" value="InterPro"/>
</dbReference>
<feature type="domain" description="Tf2-1-like SH3-like" evidence="8">
    <location>
        <begin position="598"/>
        <end position="659"/>
    </location>
</feature>
<dbReference type="SUPFAM" id="SSF53098">
    <property type="entry name" value="Ribonuclease H-like"/>
    <property type="match status" value="1"/>
</dbReference>
<dbReference type="EMBL" id="BPVZ01000109">
    <property type="protein sequence ID" value="GKV35153.1"/>
    <property type="molecule type" value="Genomic_DNA"/>
</dbReference>
<protein>
    <recommendedName>
        <fullName evidence="11">Reverse transcriptase RNase H-like domain-containing protein</fullName>
    </recommendedName>
</protein>
<dbReference type="InterPro" id="IPR043502">
    <property type="entry name" value="DNA/RNA_pol_sf"/>
</dbReference>